<name>A0A918N5Y4_9GAMM</name>
<feature type="transmembrane region" description="Helical" evidence="1">
    <location>
        <begin position="209"/>
        <end position="234"/>
    </location>
</feature>
<organism evidence="2 3">
    <name type="scientific">Saccharospirillum salsuginis</name>
    <dbReference type="NCBI Taxonomy" id="418750"/>
    <lineage>
        <taxon>Bacteria</taxon>
        <taxon>Pseudomonadati</taxon>
        <taxon>Pseudomonadota</taxon>
        <taxon>Gammaproteobacteria</taxon>
        <taxon>Oceanospirillales</taxon>
        <taxon>Saccharospirillaceae</taxon>
        <taxon>Saccharospirillum</taxon>
    </lineage>
</organism>
<feature type="transmembrane region" description="Helical" evidence="1">
    <location>
        <begin position="286"/>
        <end position="304"/>
    </location>
</feature>
<dbReference type="EMBL" id="BMXR01000002">
    <property type="protein sequence ID" value="GGX43791.1"/>
    <property type="molecule type" value="Genomic_DNA"/>
</dbReference>
<feature type="transmembrane region" description="Helical" evidence="1">
    <location>
        <begin position="125"/>
        <end position="143"/>
    </location>
</feature>
<reference evidence="2" key="2">
    <citation type="submission" date="2020-09" db="EMBL/GenBank/DDBJ databases">
        <authorList>
            <person name="Sun Q."/>
            <person name="Kim S."/>
        </authorList>
    </citation>
    <scope>NUCLEOTIDE SEQUENCE</scope>
    <source>
        <strain evidence="2">KCTC 22169</strain>
    </source>
</reference>
<dbReference type="RefSeq" id="WP_189607223.1">
    <property type="nucleotide sequence ID" value="NZ_BMXR01000002.1"/>
</dbReference>
<protein>
    <submittedName>
        <fullName evidence="2">Uncharacterized protein</fullName>
    </submittedName>
</protein>
<reference evidence="2" key="1">
    <citation type="journal article" date="2014" name="Int. J. Syst. Evol. Microbiol.">
        <title>Complete genome sequence of Corynebacterium casei LMG S-19264T (=DSM 44701T), isolated from a smear-ripened cheese.</title>
        <authorList>
            <consortium name="US DOE Joint Genome Institute (JGI-PGF)"/>
            <person name="Walter F."/>
            <person name="Albersmeier A."/>
            <person name="Kalinowski J."/>
            <person name="Ruckert C."/>
        </authorList>
    </citation>
    <scope>NUCLEOTIDE SEQUENCE</scope>
    <source>
        <strain evidence="2">KCTC 22169</strain>
    </source>
</reference>
<keyword evidence="3" id="KW-1185">Reference proteome</keyword>
<proteinExistence type="predicted"/>
<feature type="transmembrane region" description="Helical" evidence="1">
    <location>
        <begin position="86"/>
        <end position="105"/>
    </location>
</feature>
<accession>A0A918N5Y4</accession>
<gene>
    <name evidence="2" type="ORF">GCM10007392_08180</name>
</gene>
<evidence type="ECO:0000313" key="3">
    <source>
        <dbReference type="Proteomes" id="UP000626148"/>
    </source>
</evidence>
<sequence>MDLIRRYSDAVTEYLPPAERRSVGDELYDDLCEQYAEQSHETGSEEHQLTFLRQQPPPMKMARRFIGERYLIGPDLYLPYIRSLRVATVLVAALHLLLWVVKVALGEGGYIQTTIQQLASFPGTWLVVAGILTLVFAVFERTGERIGSAVDWRPEVLRSRDVSVRIPVGETLFDMVVALVALLWWNGAVRWPLRVEHAGETYAWSLPEISVFVMVLVNVLLVIDLVFAAFKLIRHYWRPSIRSMDIAINLIWMGLLLYAIQADALLVYANEPLPETLVKLQSALELSIRLGLTVVVAILGWEVLSQGRRLLNRT</sequence>
<dbReference type="AlphaFoldDB" id="A0A918N5Y4"/>
<evidence type="ECO:0000313" key="2">
    <source>
        <dbReference type="EMBL" id="GGX43791.1"/>
    </source>
</evidence>
<comment type="caution">
    <text evidence="2">The sequence shown here is derived from an EMBL/GenBank/DDBJ whole genome shotgun (WGS) entry which is preliminary data.</text>
</comment>
<feature type="transmembrane region" description="Helical" evidence="1">
    <location>
        <begin position="246"/>
        <end position="266"/>
    </location>
</feature>
<keyword evidence="1" id="KW-0472">Membrane</keyword>
<keyword evidence="1" id="KW-0812">Transmembrane</keyword>
<evidence type="ECO:0000256" key="1">
    <source>
        <dbReference type="SAM" id="Phobius"/>
    </source>
</evidence>
<keyword evidence="1" id="KW-1133">Transmembrane helix</keyword>
<dbReference type="Proteomes" id="UP000626148">
    <property type="component" value="Unassembled WGS sequence"/>
</dbReference>
<feature type="transmembrane region" description="Helical" evidence="1">
    <location>
        <begin position="164"/>
        <end position="185"/>
    </location>
</feature>